<protein>
    <recommendedName>
        <fullName evidence="3">Ubiquinol-cytochrome c chaperone domain-containing protein</fullName>
    </recommendedName>
</protein>
<sequence>MAAPVARTLVATSARSARLATARTAPVAAARFSSAPPSTPSPVPPKASAGSLDTSSNRPTRTPQPTNLPGANLPPPTSAKKYSPLTVAVVKTLAKLFGYNTQTSTAIRVTTGYYDRCAERAEVEAPFFYEECYLPPSFQTWFSITTLHVWLLSVRFRALPPPLGRIYIQELINQMFVDVENRIRGPYKVTQNRLVKGYMKDLLEQYHGACAAYDEGLIRGDPVLAAAIWRNVFGAGWGAMGGVKGKRAPEPGVAPKLGPNPLAVEEDAAHKVAKTSNAPAASLASGPVPSLEVDPIQASILKKSQSPSDVFQTDAPIVDPRHAKWTPLYPEDPDLEFPQSLEQFVVFIRKEVHRLERLPDQVIMQGQPEQGEGMTDFNRL</sequence>
<feature type="domain" description="Ubiquinol-cytochrome c chaperone" evidence="3">
    <location>
        <begin position="130"/>
        <end position="236"/>
    </location>
</feature>
<dbReference type="PANTHER" id="PTHR12184">
    <property type="entry name" value="UBIQUINOL-CYTOCHROME C REDUCTASE COMPLEX ASSEMBLY FACTOR 1 FAMILY MEMBER"/>
    <property type="match status" value="1"/>
</dbReference>
<feature type="region of interest" description="Disordered" evidence="2">
    <location>
        <begin position="12"/>
        <end position="79"/>
    </location>
</feature>
<dbReference type="Proteomes" id="UP000321518">
    <property type="component" value="Unassembled WGS sequence"/>
</dbReference>
<dbReference type="AlphaFoldDB" id="A0A511KC29"/>
<gene>
    <name evidence="4" type="ORF">Rt10032_c03g1542</name>
</gene>
<dbReference type="Pfam" id="PF03981">
    <property type="entry name" value="Ubiq_cyt_C_chap"/>
    <property type="match status" value="1"/>
</dbReference>
<dbReference type="OrthoDB" id="10253878at2759"/>
<evidence type="ECO:0000313" key="4">
    <source>
        <dbReference type="EMBL" id="GEM07525.1"/>
    </source>
</evidence>
<proteinExistence type="inferred from homology"/>
<dbReference type="EMBL" id="BJWK01000003">
    <property type="protein sequence ID" value="GEM07525.1"/>
    <property type="molecule type" value="Genomic_DNA"/>
</dbReference>
<reference evidence="4 5" key="1">
    <citation type="submission" date="2019-07" db="EMBL/GenBank/DDBJ databases">
        <title>Rhodotorula toruloides NBRC10032 genome sequencing.</title>
        <authorList>
            <person name="Shida Y."/>
            <person name="Takaku H."/>
            <person name="Ogasawara W."/>
            <person name="Mori K."/>
        </authorList>
    </citation>
    <scope>NUCLEOTIDE SEQUENCE [LARGE SCALE GENOMIC DNA]</scope>
    <source>
        <strain evidence="4 5">NBRC10032</strain>
    </source>
</reference>
<dbReference type="GO" id="GO:0005739">
    <property type="term" value="C:mitochondrion"/>
    <property type="evidence" value="ECO:0007669"/>
    <property type="project" value="TreeGrafter"/>
</dbReference>
<feature type="compositionally biased region" description="Low complexity" evidence="2">
    <location>
        <begin position="12"/>
        <end position="36"/>
    </location>
</feature>
<evidence type="ECO:0000313" key="5">
    <source>
        <dbReference type="Proteomes" id="UP000321518"/>
    </source>
</evidence>
<evidence type="ECO:0000256" key="1">
    <source>
        <dbReference type="ARBA" id="ARBA00006407"/>
    </source>
</evidence>
<evidence type="ECO:0000259" key="3">
    <source>
        <dbReference type="Pfam" id="PF03981"/>
    </source>
</evidence>
<dbReference type="PANTHER" id="PTHR12184:SF1">
    <property type="entry name" value="UBIQUINOL-CYTOCHROME-C REDUCTASE COMPLEX ASSEMBLY FACTOR 1"/>
    <property type="match status" value="1"/>
</dbReference>
<organism evidence="4 5">
    <name type="scientific">Rhodotorula toruloides</name>
    <name type="common">Yeast</name>
    <name type="synonym">Rhodosporidium toruloides</name>
    <dbReference type="NCBI Taxonomy" id="5286"/>
    <lineage>
        <taxon>Eukaryota</taxon>
        <taxon>Fungi</taxon>
        <taxon>Dikarya</taxon>
        <taxon>Basidiomycota</taxon>
        <taxon>Pucciniomycotina</taxon>
        <taxon>Microbotryomycetes</taxon>
        <taxon>Sporidiobolales</taxon>
        <taxon>Sporidiobolaceae</taxon>
        <taxon>Rhodotorula</taxon>
    </lineage>
</organism>
<name>A0A511KC29_RHOTO</name>
<dbReference type="InterPro" id="IPR007129">
    <property type="entry name" value="Ubiqinol_cyt_c_chaperone_CPB3"/>
</dbReference>
<comment type="similarity">
    <text evidence="1">Belongs to the CBP3 family.</text>
</comment>
<evidence type="ECO:0000256" key="2">
    <source>
        <dbReference type="SAM" id="MobiDB-lite"/>
    </source>
</evidence>
<dbReference type="GO" id="GO:0034551">
    <property type="term" value="P:mitochondrial respiratory chain complex III assembly"/>
    <property type="evidence" value="ECO:0007669"/>
    <property type="project" value="TreeGrafter"/>
</dbReference>
<feature type="compositionally biased region" description="Polar residues" evidence="2">
    <location>
        <begin position="51"/>
        <end position="69"/>
    </location>
</feature>
<accession>A0A511KC29</accession>
<comment type="caution">
    <text evidence="4">The sequence shown here is derived from an EMBL/GenBank/DDBJ whole genome shotgun (WGS) entry which is preliminary data.</text>
</comment>
<dbReference type="InterPro" id="IPR021150">
    <property type="entry name" value="Ubiq_cyt_c_chap"/>
</dbReference>